<reference evidence="5 6" key="1">
    <citation type="journal article" date="2018" name="BMC Genomics">
        <title>The genome of Naegleria lovaniensis, the basis for a comparative approach to unravel pathogenicity factors of the human pathogenic amoeba N. fowleri.</title>
        <authorList>
            <person name="Liechti N."/>
            <person name="Schurch N."/>
            <person name="Bruggmann R."/>
            <person name="Wittwer M."/>
        </authorList>
    </citation>
    <scope>NUCLEOTIDE SEQUENCE [LARGE SCALE GENOMIC DNA]</scope>
    <source>
        <strain evidence="5 6">ATCC 30569</strain>
    </source>
</reference>
<feature type="region of interest" description="Disordered" evidence="2">
    <location>
        <begin position="1342"/>
        <end position="1361"/>
    </location>
</feature>
<dbReference type="InterPro" id="IPR001650">
    <property type="entry name" value="Helicase_C-like"/>
</dbReference>
<feature type="domain" description="Helicase C-terminal" evidence="4">
    <location>
        <begin position="660"/>
        <end position="809"/>
    </location>
</feature>
<dbReference type="Pfam" id="PF00176">
    <property type="entry name" value="SNF2-rel_dom"/>
    <property type="match status" value="1"/>
</dbReference>
<feature type="region of interest" description="Disordered" evidence="2">
    <location>
        <begin position="1236"/>
        <end position="1269"/>
    </location>
</feature>
<dbReference type="GO" id="GO:0016787">
    <property type="term" value="F:hydrolase activity"/>
    <property type="evidence" value="ECO:0007669"/>
    <property type="project" value="UniProtKB-KW"/>
</dbReference>
<dbReference type="InterPro" id="IPR049730">
    <property type="entry name" value="SNF2/RAD54-like_C"/>
</dbReference>
<feature type="region of interest" description="Disordered" evidence="2">
    <location>
        <begin position="1174"/>
        <end position="1193"/>
    </location>
</feature>
<evidence type="ECO:0000259" key="3">
    <source>
        <dbReference type="PROSITE" id="PS51192"/>
    </source>
</evidence>
<dbReference type="InterPro" id="IPR038718">
    <property type="entry name" value="SNF2-like_sf"/>
</dbReference>
<gene>
    <name evidence="5" type="ORF">C9374_000084</name>
</gene>
<evidence type="ECO:0000313" key="5">
    <source>
        <dbReference type="EMBL" id="KAG2388645.1"/>
    </source>
</evidence>
<feature type="region of interest" description="Disordered" evidence="2">
    <location>
        <begin position="1277"/>
        <end position="1296"/>
    </location>
</feature>
<comment type="caution">
    <text evidence="5">The sequence shown here is derived from an EMBL/GenBank/DDBJ whole genome shotgun (WGS) entry which is preliminary data.</text>
</comment>
<organism evidence="5 6">
    <name type="scientific">Naegleria lovaniensis</name>
    <name type="common">Amoeba</name>
    <dbReference type="NCBI Taxonomy" id="51637"/>
    <lineage>
        <taxon>Eukaryota</taxon>
        <taxon>Discoba</taxon>
        <taxon>Heterolobosea</taxon>
        <taxon>Tetramitia</taxon>
        <taxon>Eutetramitia</taxon>
        <taxon>Vahlkampfiidae</taxon>
        <taxon>Naegleria</taxon>
    </lineage>
</organism>
<dbReference type="PANTHER" id="PTHR45629:SF7">
    <property type="entry name" value="DNA EXCISION REPAIR PROTEIN ERCC-6-RELATED"/>
    <property type="match status" value="1"/>
</dbReference>
<dbReference type="SUPFAM" id="SSF52540">
    <property type="entry name" value="P-loop containing nucleoside triphosphate hydrolases"/>
    <property type="match status" value="2"/>
</dbReference>
<dbReference type="GO" id="GO:0005524">
    <property type="term" value="F:ATP binding"/>
    <property type="evidence" value="ECO:0007669"/>
    <property type="project" value="InterPro"/>
</dbReference>
<dbReference type="InterPro" id="IPR050496">
    <property type="entry name" value="SNF2_RAD54_helicase_repair"/>
</dbReference>
<feature type="compositionally biased region" description="Polar residues" evidence="2">
    <location>
        <begin position="1236"/>
        <end position="1247"/>
    </location>
</feature>
<dbReference type="InterPro" id="IPR014001">
    <property type="entry name" value="Helicase_ATP-bd"/>
</dbReference>
<feature type="region of interest" description="Disordered" evidence="2">
    <location>
        <begin position="1075"/>
        <end position="1121"/>
    </location>
</feature>
<dbReference type="SMART" id="SM00487">
    <property type="entry name" value="DEXDc"/>
    <property type="match status" value="1"/>
</dbReference>
<keyword evidence="1" id="KW-0378">Hydrolase</keyword>
<feature type="compositionally biased region" description="Polar residues" evidence="2">
    <location>
        <begin position="171"/>
        <end position="201"/>
    </location>
</feature>
<feature type="region of interest" description="Disordered" evidence="2">
    <location>
        <begin position="170"/>
        <end position="201"/>
    </location>
</feature>
<dbReference type="InterPro" id="IPR027417">
    <property type="entry name" value="P-loop_NTPase"/>
</dbReference>
<evidence type="ECO:0000259" key="4">
    <source>
        <dbReference type="PROSITE" id="PS51194"/>
    </source>
</evidence>
<dbReference type="Gene3D" id="3.40.50.300">
    <property type="entry name" value="P-loop containing nucleotide triphosphate hydrolases"/>
    <property type="match status" value="1"/>
</dbReference>
<dbReference type="InterPro" id="IPR000330">
    <property type="entry name" value="SNF2_N"/>
</dbReference>
<dbReference type="Gene3D" id="3.40.50.10810">
    <property type="entry name" value="Tandem AAA-ATPase domain"/>
    <property type="match status" value="1"/>
</dbReference>
<dbReference type="Proteomes" id="UP000816034">
    <property type="component" value="Unassembled WGS sequence"/>
</dbReference>
<feature type="compositionally biased region" description="Polar residues" evidence="2">
    <location>
        <begin position="938"/>
        <end position="948"/>
    </location>
</feature>
<dbReference type="PROSITE" id="PS51194">
    <property type="entry name" value="HELICASE_CTER"/>
    <property type="match status" value="1"/>
</dbReference>
<sequence length="1428" mass="163274">MKSKRVVADESDEEENIFSKFNKSSSIIPPSVSTNNHVNINYNAWIKSESLTSSSHGSSIATKLKRLSIHEQQQQLETTNSSVSHIGQPQVDASQQLSVNANNNYQQSTIKLESEKDRKKRYNTLIRAARDLEKKKEHPSLFLHMYEEAYSLFSVDSKLLGKIQKYKSMLGDNNSQHRPSSTSYATSNNVDTATLNPEENSSITNIAPNVMGNNILQNLNKGIASPHPTNIANTEIESSFIDSSVMQSPQSGRVKKRFKKLDNGFIFDTKADIYLLMDQKAKQERRIPFKIPASIYDKLYDYQREAILWYWNKHKSIQNKIQGGILADDMGLGKTATTIAFISGLFAGNSVKYVMIAMPVSLIENWRKEFTKWSEGDFNIFIFHSLAKKQRLDILSQFREEGGVLLTTYGTISSQIKLFVEQFVDKKYEFDYIFLDEGHKLKNPNTLLSKCLHQLPTTMCRYVISGTPVQNNLLEMHALLDWIFKGSLLGNRATFKEEFEKKILRANEKDATSFEKKLGIEILKRFRELIGPHLLRREKSQVLGINPQEQATNSNSTRASLTSSTLSSSILSQQEKRIGKKNDLVVWIKSTDYQLQLYRDFLKSDDVNDVINRSTSPLAAITILKQICSHPDLLPNNERKSMSIQEMISMSGKMMFLKSLVEQLYKEKEKCLIFSQSTKMLDMIASMLKFIKISYTRIDGSINSPKERQRRVDAYNASNSPYFCFLLTSQTGSVGLTLTAATRVIIFDPSWNPCNDNQAADRCYRIGQLKDVVIYRLISCSTIEEKVYRKQVFKDALFRSTTTEKENQYRYFTHSELRELFSLPQNPNVSETQLQLESIHKAANNHYSEKLKQHVETVKRQNKHIITGFSNHDLLYSKQADDVQYGADDEIQISLLADDSTRALYDDSSSKLSSKSAAIPTKNHRSKHRTLFDDEARPSSSKDWNSTKVAGRSPPPSEFSIPSSEKENIYSNSSRNDLILHRMNTTKLTNEQCKQLIKGVRIYGENGNWKQILQDFFLSKENQAINTQLYVKSSFTPLQLEKEWQNFKIGKSQQELHELVTLFDSELDPLVQPSHDIPKIKPNNNNNTLGLRNPLTDSKRTKTISNHGKIFSTPPSNLRNKKWPKTIELDEEEGYELSPSPTTTMNDNHQDDDDDCMLMSPSLSPPIIPKSMSMNETSDDTVGDDKSTAPSSFEKIQRRLSSFFGLIDEEDENYEPSDDEEERVLDAVKAVEDSKTCTSLNTNQDGSSADDEYPIYRDDNEQYNTKSLYMDDIAEDDEDDEYEDDEENADEDDEGFICDEDEDDIEYDNEDNDPTMQITPLKPPINDRDEMLFSPTTTTYHASNHGNQEGHAPATKNPTTSRNEVDMVEYPHEYLNVLRDARDVELRGDLLYAIHLYMNALEMCDEDINLHCKINYLANALRFNDTYQ</sequence>
<feature type="region of interest" description="Disordered" evidence="2">
    <location>
        <begin position="1307"/>
        <end position="1327"/>
    </location>
</feature>
<evidence type="ECO:0000313" key="6">
    <source>
        <dbReference type="Proteomes" id="UP000816034"/>
    </source>
</evidence>
<accession>A0AA88KM74</accession>
<dbReference type="PROSITE" id="PS51192">
    <property type="entry name" value="HELICASE_ATP_BIND_1"/>
    <property type="match status" value="1"/>
</dbReference>
<proteinExistence type="predicted"/>
<dbReference type="Pfam" id="PF00271">
    <property type="entry name" value="Helicase_C"/>
    <property type="match status" value="1"/>
</dbReference>
<name>A0AA88KM74_NAELO</name>
<dbReference type="RefSeq" id="XP_044552637.1">
    <property type="nucleotide sequence ID" value="XM_044698471.1"/>
</dbReference>
<dbReference type="EMBL" id="PYSW02000009">
    <property type="protein sequence ID" value="KAG2388645.1"/>
    <property type="molecule type" value="Genomic_DNA"/>
</dbReference>
<feature type="domain" description="Helicase ATP-binding" evidence="3">
    <location>
        <begin position="315"/>
        <end position="486"/>
    </location>
</feature>
<dbReference type="GeneID" id="68092546"/>
<dbReference type="GO" id="GO:0015616">
    <property type="term" value="F:DNA translocase activity"/>
    <property type="evidence" value="ECO:0007669"/>
    <property type="project" value="TreeGrafter"/>
</dbReference>
<evidence type="ECO:0000256" key="2">
    <source>
        <dbReference type="SAM" id="MobiDB-lite"/>
    </source>
</evidence>
<dbReference type="CDD" id="cd18793">
    <property type="entry name" value="SF2_C_SNF"/>
    <property type="match status" value="1"/>
</dbReference>
<dbReference type="SMART" id="SM00490">
    <property type="entry name" value="HELICc"/>
    <property type="match status" value="1"/>
</dbReference>
<protein>
    <submittedName>
        <fullName evidence="5">Uncharacterized protein</fullName>
    </submittedName>
</protein>
<feature type="region of interest" description="Disordered" evidence="2">
    <location>
        <begin position="906"/>
        <end position="969"/>
    </location>
</feature>
<keyword evidence="6" id="KW-1185">Reference proteome</keyword>
<dbReference type="PANTHER" id="PTHR45629">
    <property type="entry name" value="SNF2/RAD54 FAMILY MEMBER"/>
    <property type="match status" value="1"/>
</dbReference>
<evidence type="ECO:0000256" key="1">
    <source>
        <dbReference type="ARBA" id="ARBA00022801"/>
    </source>
</evidence>